<dbReference type="Pfam" id="PF00126">
    <property type="entry name" value="HTH_1"/>
    <property type="match status" value="1"/>
</dbReference>
<dbReference type="SUPFAM" id="SSF46785">
    <property type="entry name" value="Winged helix' DNA-binding domain"/>
    <property type="match status" value="1"/>
</dbReference>
<accession>A0A6L3YZF6</accession>
<dbReference type="SUPFAM" id="SSF53850">
    <property type="entry name" value="Periplasmic binding protein-like II"/>
    <property type="match status" value="1"/>
</dbReference>
<organism evidence="6 7">
    <name type="scientific">Brucella anthropi</name>
    <name type="common">Ochrobactrum anthropi</name>
    <dbReference type="NCBI Taxonomy" id="529"/>
    <lineage>
        <taxon>Bacteria</taxon>
        <taxon>Pseudomonadati</taxon>
        <taxon>Pseudomonadota</taxon>
        <taxon>Alphaproteobacteria</taxon>
        <taxon>Hyphomicrobiales</taxon>
        <taxon>Brucellaceae</taxon>
        <taxon>Brucella/Ochrobactrum group</taxon>
        <taxon>Brucella</taxon>
    </lineage>
</organism>
<proteinExistence type="inferred from homology"/>
<keyword evidence="3" id="KW-0238">DNA-binding</keyword>
<dbReference type="AlphaFoldDB" id="A0A6L3YZF6"/>
<dbReference type="EMBL" id="WBWS01000048">
    <property type="protein sequence ID" value="KAB2757403.1"/>
    <property type="molecule type" value="Genomic_DNA"/>
</dbReference>
<protein>
    <submittedName>
        <fullName evidence="6">LysR family transcriptional regulator</fullName>
    </submittedName>
</protein>
<dbReference type="PROSITE" id="PS50931">
    <property type="entry name" value="HTH_LYSR"/>
    <property type="match status" value="1"/>
</dbReference>
<evidence type="ECO:0000256" key="2">
    <source>
        <dbReference type="ARBA" id="ARBA00023015"/>
    </source>
</evidence>
<gene>
    <name evidence="6" type="ORF">F9L04_25035</name>
</gene>
<reference evidence="6 7" key="1">
    <citation type="submission" date="2019-09" db="EMBL/GenBank/DDBJ databases">
        <title>Taxonomic organization of the family Brucellaceae based on a phylogenomic approach.</title>
        <authorList>
            <person name="Leclercq S."/>
            <person name="Cloeckaert A."/>
            <person name="Zygmunt M.S."/>
        </authorList>
    </citation>
    <scope>NUCLEOTIDE SEQUENCE [LARGE SCALE GENOMIC DNA]</scope>
    <source>
        <strain evidence="6 7">LMG 3313</strain>
    </source>
</reference>
<dbReference type="GO" id="GO:0003700">
    <property type="term" value="F:DNA-binding transcription factor activity"/>
    <property type="evidence" value="ECO:0007669"/>
    <property type="project" value="InterPro"/>
</dbReference>
<dbReference type="CDD" id="cd08414">
    <property type="entry name" value="PBP2_LTTR_aromatics_like"/>
    <property type="match status" value="1"/>
</dbReference>
<comment type="caution">
    <text evidence="6">The sequence shown here is derived from an EMBL/GenBank/DDBJ whole genome shotgun (WGS) entry which is preliminary data.</text>
</comment>
<dbReference type="InterPro" id="IPR005119">
    <property type="entry name" value="LysR_subst-bd"/>
</dbReference>
<dbReference type="PANTHER" id="PTHR30346:SF0">
    <property type="entry name" value="HCA OPERON TRANSCRIPTIONAL ACTIVATOR HCAR"/>
    <property type="match status" value="1"/>
</dbReference>
<dbReference type="InterPro" id="IPR036388">
    <property type="entry name" value="WH-like_DNA-bd_sf"/>
</dbReference>
<keyword evidence="4" id="KW-0804">Transcription</keyword>
<evidence type="ECO:0000259" key="5">
    <source>
        <dbReference type="PROSITE" id="PS50931"/>
    </source>
</evidence>
<sequence length="319" mass="35422">MPDMSLDLRYLRYAMVAAEYGSFRRVAQVLGVPQSTVSRRISILEHKIGFSLFERNYHGVRVTKVGSEFLKQAAMGVGHFEQAIRFAVSTQRGDRGEIRIAMLTALAADHFNRIFRQFHQSYPSIKVHIREGTSQENIQWLTSGEVDIVFITGTYSIPGHESVVLWSEGVFLGLPDTHPLTERDDLIWADFSNECFVVSSGGLGPEVRDYLIQRLARLGFSPTIDVHDVGRDSLMNLVAIGYGLTVSSESTFGIEWPGVVFKRMVCPEGDLPVSAVWSSTNSNPALKHLMSIASGVSRKVRGAPGRQKTTAFASKHYKA</sequence>
<name>A0A6L3YZF6_BRUAN</name>
<dbReference type="InterPro" id="IPR036390">
    <property type="entry name" value="WH_DNA-bd_sf"/>
</dbReference>
<dbReference type="PANTHER" id="PTHR30346">
    <property type="entry name" value="TRANSCRIPTIONAL DUAL REGULATOR HCAR-RELATED"/>
    <property type="match status" value="1"/>
</dbReference>
<dbReference type="Gene3D" id="1.10.10.10">
    <property type="entry name" value="Winged helix-like DNA-binding domain superfamily/Winged helix DNA-binding domain"/>
    <property type="match status" value="1"/>
</dbReference>
<dbReference type="Gene3D" id="3.40.190.10">
    <property type="entry name" value="Periplasmic binding protein-like II"/>
    <property type="match status" value="2"/>
</dbReference>
<dbReference type="Proteomes" id="UP000481876">
    <property type="component" value="Unassembled WGS sequence"/>
</dbReference>
<evidence type="ECO:0000313" key="7">
    <source>
        <dbReference type="Proteomes" id="UP000481876"/>
    </source>
</evidence>
<evidence type="ECO:0000313" key="6">
    <source>
        <dbReference type="EMBL" id="KAB2757403.1"/>
    </source>
</evidence>
<dbReference type="RefSeq" id="WP_051578042.1">
    <property type="nucleotide sequence ID" value="NZ_WBWS01000048.1"/>
</dbReference>
<dbReference type="GO" id="GO:0003677">
    <property type="term" value="F:DNA binding"/>
    <property type="evidence" value="ECO:0007669"/>
    <property type="project" value="UniProtKB-KW"/>
</dbReference>
<feature type="domain" description="HTH lysR-type" evidence="5">
    <location>
        <begin position="6"/>
        <end position="63"/>
    </location>
</feature>
<dbReference type="GO" id="GO:0032993">
    <property type="term" value="C:protein-DNA complex"/>
    <property type="evidence" value="ECO:0007669"/>
    <property type="project" value="TreeGrafter"/>
</dbReference>
<evidence type="ECO:0000256" key="1">
    <source>
        <dbReference type="ARBA" id="ARBA00009437"/>
    </source>
</evidence>
<dbReference type="Pfam" id="PF03466">
    <property type="entry name" value="LysR_substrate"/>
    <property type="match status" value="1"/>
</dbReference>
<dbReference type="InterPro" id="IPR000847">
    <property type="entry name" value="LysR_HTH_N"/>
</dbReference>
<evidence type="ECO:0000256" key="3">
    <source>
        <dbReference type="ARBA" id="ARBA00023125"/>
    </source>
</evidence>
<keyword evidence="2" id="KW-0805">Transcription regulation</keyword>
<evidence type="ECO:0000256" key="4">
    <source>
        <dbReference type="ARBA" id="ARBA00023163"/>
    </source>
</evidence>
<comment type="similarity">
    <text evidence="1">Belongs to the LysR transcriptional regulatory family.</text>
</comment>